<gene>
    <name evidence="1" type="ORF">RB602_06490</name>
</gene>
<evidence type="ECO:0000313" key="1">
    <source>
        <dbReference type="EMBL" id="WOE76357.1"/>
    </source>
</evidence>
<reference evidence="1 2" key="1">
    <citation type="submission" date="2023-10" db="EMBL/GenBank/DDBJ databases">
        <title>Complete genome sequence of a Sphingomonadaceae bacterium.</title>
        <authorList>
            <person name="Yan C."/>
        </authorList>
    </citation>
    <scope>NUCLEOTIDE SEQUENCE [LARGE SCALE GENOMIC DNA]</scope>
    <source>
        <strain evidence="1 2">SCSIO 66989</strain>
    </source>
</reference>
<keyword evidence="2" id="KW-1185">Reference proteome</keyword>
<dbReference type="AlphaFoldDB" id="A0AA97FAN0"/>
<dbReference type="KEGG" id="acoa:RB602_06490"/>
<sequence>MDKLIDGHLASQAAEWARQYPQRQPLPDCAMGDEDDEFTQEAQEWEDAALDDEAIYATIDIYHSQGTVTIEASFTDEINTLVSAEYHRDIEAQEFAAMTDKALDSLIEEVAEAPYKEIESEVA</sequence>
<proteinExistence type="predicted"/>
<evidence type="ECO:0000313" key="2">
    <source>
        <dbReference type="Proteomes" id="UP001302429"/>
    </source>
</evidence>
<dbReference type="RefSeq" id="WP_317084017.1">
    <property type="nucleotide sequence ID" value="NZ_CP136594.1"/>
</dbReference>
<organism evidence="1 2">
    <name type="scientific">Alterisphingorhabdus coralli</name>
    <dbReference type="NCBI Taxonomy" id="3071408"/>
    <lineage>
        <taxon>Bacteria</taxon>
        <taxon>Pseudomonadati</taxon>
        <taxon>Pseudomonadota</taxon>
        <taxon>Alphaproteobacteria</taxon>
        <taxon>Sphingomonadales</taxon>
        <taxon>Sphingomonadaceae</taxon>
        <taxon>Alterisphingorhabdus (ex Yan et al. 2024)</taxon>
    </lineage>
</organism>
<dbReference type="EMBL" id="CP136594">
    <property type="protein sequence ID" value="WOE76357.1"/>
    <property type="molecule type" value="Genomic_DNA"/>
</dbReference>
<dbReference type="Proteomes" id="UP001302429">
    <property type="component" value="Chromosome"/>
</dbReference>
<accession>A0AA97FAN0</accession>
<protein>
    <submittedName>
        <fullName evidence="1">Uncharacterized protein</fullName>
    </submittedName>
</protein>
<name>A0AA97FAN0_9SPHN</name>